<dbReference type="InterPro" id="IPR013860">
    <property type="entry name" value="AreA_GATA"/>
</dbReference>
<dbReference type="InParanoid" id="V5G002"/>
<gene>
    <name evidence="3" type="ORF">PVAR5_6348</name>
</gene>
<evidence type="ECO:0000259" key="2">
    <source>
        <dbReference type="Pfam" id="PF08550"/>
    </source>
</evidence>
<feature type="compositionally biased region" description="Polar residues" evidence="1">
    <location>
        <begin position="392"/>
        <end position="427"/>
    </location>
</feature>
<keyword evidence="4" id="KW-1185">Reference proteome</keyword>
<feature type="compositionally biased region" description="Basic residues" evidence="1">
    <location>
        <begin position="221"/>
        <end position="232"/>
    </location>
</feature>
<dbReference type="Proteomes" id="UP000018001">
    <property type="component" value="Unassembled WGS sequence"/>
</dbReference>
<reference evidence="4" key="1">
    <citation type="journal article" date="2014" name="Genome Announc.">
        <title>Draft genome sequence of the formaldehyde-resistant fungus Byssochlamys spectabilis No. 5 (anamorph Paecilomyces variotii No. 5) (NBRC109023).</title>
        <authorList>
            <person name="Oka T."/>
            <person name="Ekino K."/>
            <person name="Fukuda K."/>
            <person name="Nomura Y."/>
        </authorList>
    </citation>
    <scope>NUCLEOTIDE SEQUENCE [LARGE SCALE GENOMIC DNA]</scope>
    <source>
        <strain evidence="4">No. 5 / NBRC 109023</strain>
    </source>
</reference>
<evidence type="ECO:0000313" key="4">
    <source>
        <dbReference type="Proteomes" id="UP000018001"/>
    </source>
</evidence>
<dbReference type="HOGENOM" id="CLU_549798_0_0_1"/>
<feature type="region of interest" description="Disordered" evidence="1">
    <location>
        <begin position="95"/>
        <end position="264"/>
    </location>
</feature>
<feature type="compositionally biased region" description="Polar residues" evidence="1">
    <location>
        <begin position="106"/>
        <end position="116"/>
    </location>
</feature>
<feature type="compositionally biased region" description="Polar residues" evidence="1">
    <location>
        <begin position="476"/>
        <end position="496"/>
    </location>
</feature>
<name>V5G002_BYSSN</name>
<feature type="region of interest" description="Disordered" evidence="1">
    <location>
        <begin position="313"/>
        <end position="356"/>
    </location>
</feature>
<feature type="compositionally biased region" description="Polar residues" evidence="1">
    <location>
        <begin position="187"/>
        <end position="197"/>
    </location>
</feature>
<comment type="caution">
    <text evidence="3">The sequence shown here is derived from an EMBL/GenBank/DDBJ whole genome shotgun (WGS) entry which is preliminary data.</text>
</comment>
<feature type="compositionally biased region" description="Low complexity" evidence="1">
    <location>
        <begin position="233"/>
        <end position="245"/>
    </location>
</feature>
<protein>
    <recommendedName>
        <fullName evidence="2">Nitrogen regulatory protein areA GATA-like domain-containing protein</fullName>
    </recommendedName>
</protein>
<proteinExistence type="predicted"/>
<accession>V5G002</accession>
<feature type="region of interest" description="Disordered" evidence="1">
    <location>
        <begin position="371"/>
        <end position="496"/>
    </location>
</feature>
<evidence type="ECO:0000256" key="1">
    <source>
        <dbReference type="SAM" id="MobiDB-lite"/>
    </source>
</evidence>
<organism evidence="3 4">
    <name type="scientific">Byssochlamys spectabilis (strain No. 5 / NBRC 109023)</name>
    <name type="common">Paecilomyces variotii</name>
    <dbReference type="NCBI Taxonomy" id="1356009"/>
    <lineage>
        <taxon>Eukaryota</taxon>
        <taxon>Fungi</taxon>
        <taxon>Dikarya</taxon>
        <taxon>Ascomycota</taxon>
        <taxon>Pezizomycotina</taxon>
        <taxon>Eurotiomycetes</taxon>
        <taxon>Eurotiomycetidae</taxon>
        <taxon>Eurotiales</taxon>
        <taxon>Thermoascaceae</taxon>
        <taxon>Paecilomyces</taxon>
    </lineage>
</organism>
<feature type="compositionally biased region" description="Low complexity" evidence="1">
    <location>
        <begin position="372"/>
        <end position="385"/>
    </location>
</feature>
<feature type="compositionally biased region" description="Basic and acidic residues" evidence="1">
    <location>
        <begin position="338"/>
        <end position="347"/>
    </location>
</feature>
<feature type="compositionally biased region" description="Low complexity" evidence="1">
    <location>
        <begin position="435"/>
        <end position="475"/>
    </location>
</feature>
<dbReference type="eggNOG" id="ENOG502SDF2">
    <property type="taxonomic scope" value="Eukaryota"/>
</dbReference>
<feature type="compositionally biased region" description="Basic and acidic residues" evidence="1">
    <location>
        <begin position="121"/>
        <end position="141"/>
    </location>
</feature>
<feature type="domain" description="Nitrogen regulatory protein areA GATA-like" evidence="2">
    <location>
        <begin position="34"/>
        <end position="62"/>
    </location>
</feature>
<evidence type="ECO:0000313" key="3">
    <source>
        <dbReference type="EMBL" id="GAD97668.1"/>
    </source>
</evidence>
<dbReference type="AlphaFoldDB" id="V5G002"/>
<dbReference type="OrthoDB" id="5424234at2759"/>
<dbReference type="Pfam" id="PF08550">
    <property type="entry name" value="GATA_AreA"/>
    <property type="match status" value="1"/>
</dbReference>
<sequence length="496" mass="53967">MTENLPKDLVLTKGNVGSELAILGGVDVDDIIKLWRVYSTNSSILRDGVGRRLENFFWRIWGSKRIYSVLSGSTLATLFVHISDDRAIRTTTPATVKKVQPCADQDTASVSPAQTTSDQVSSDHHSKDDSSRKAEQSRPEQTRPGQTRTRLPSILKKPQGTPAEHPKTTRIFISDKAGENILRPASCNPQTPVPGTQNRKEPAPKQGRKKTAFVANTGLNSKRRPVLLRRKSSQQSSRGSSARASPLPTPQLMSTPIGESREPEEYFPKVITKVVEKPLPVEESVVVEQSSRTEDLIQKIPLLMTDGVPMVTELPVTEGPPPTSFRASSVYRHRSPERKHDRSKDNVSSKPLVSNDFRSRFAEKVHRESFGASSLAASDVVSSEATGEAGSRPQSGNSNTSTGFTGQDTGNVSISTGKFERSSTPSDNAHPILESQDSPYSWSYSRSTSPSRPRSQLSMMIAQSRRPSVSESSMSCGGTNKPSNVDTSASRPASAA</sequence>
<dbReference type="EMBL" id="BAUL01000208">
    <property type="protein sequence ID" value="GAD97668.1"/>
    <property type="molecule type" value="Genomic_DNA"/>
</dbReference>